<evidence type="ECO:0000313" key="1">
    <source>
        <dbReference type="EMBL" id="ACF98067.1"/>
    </source>
</evidence>
<dbReference type="EMBL" id="EU910853">
    <property type="protein sequence ID" value="ACF98067.1"/>
    <property type="molecule type" value="Genomic_DNA"/>
</dbReference>
<reference evidence="1" key="1">
    <citation type="journal article" date="2009" name="Appl. Environ. Microbiol.">
        <title>Characterization of denitrification gene clusters of soil bacteria via a metagenomic approach.</title>
        <authorList>
            <person name="Demaneche S."/>
            <person name="Philippot L."/>
            <person name="David M.M."/>
            <person name="Navarro E."/>
            <person name="Vogel T.M."/>
            <person name="Simonet P."/>
        </authorList>
    </citation>
    <scope>NUCLEOTIDE SEQUENCE</scope>
</reference>
<dbReference type="Gene3D" id="1.10.8.1060">
    <property type="entry name" value="Corynebacterium glutamicum thioredoxin-dependent arsenate reductase, N-terminal domain"/>
    <property type="match status" value="1"/>
</dbReference>
<proteinExistence type="predicted"/>
<accession>B8R8R1</accession>
<sequence>MQNVYDDPKEQSLHKSVIESLAAELHRPIDEVRGVYEDEMVRLKTDAKVKTFLAVLAARCTRERVHGSRHG</sequence>
<dbReference type="InterPro" id="IPR021945">
    <property type="entry name" value="DUF3562"/>
</dbReference>
<organism evidence="1">
    <name type="scientific">uncultured bacterium 888</name>
    <dbReference type="NCBI Taxonomy" id="548896"/>
    <lineage>
        <taxon>Bacteria</taxon>
        <taxon>environmental samples</taxon>
    </lineage>
</organism>
<protein>
    <submittedName>
        <fullName evidence="1">Uncharacterized protein</fullName>
    </submittedName>
</protein>
<dbReference type="Pfam" id="PF12085">
    <property type="entry name" value="DUF3562"/>
    <property type="match status" value="1"/>
</dbReference>
<name>B8R8R1_9BACT</name>
<dbReference type="AlphaFoldDB" id="B8R8R1"/>